<protein>
    <submittedName>
        <fullName evidence="1">BH3311 protein</fullName>
    </submittedName>
</protein>
<dbReference type="STRING" id="272558.gene:10729223"/>
<dbReference type="EMBL" id="BA000004">
    <property type="protein sequence ID" value="BAB07030.1"/>
    <property type="molecule type" value="Genomic_DNA"/>
</dbReference>
<evidence type="ECO:0000313" key="1">
    <source>
        <dbReference type="EMBL" id="BAB07030.1"/>
    </source>
</evidence>
<dbReference type="Proteomes" id="UP000001258">
    <property type="component" value="Chromosome"/>
</dbReference>
<gene>
    <name evidence="1" type="ordered locus">BH3311</name>
</gene>
<reference evidence="1 2" key="1">
    <citation type="journal article" date="2000" name="Nucleic Acids Res.">
        <title>Complete genome sequence of the alkaliphilic bacterium Bacillus halodurans and genomic sequence comparison with Bacillus subtilis.</title>
        <authorList>
            <person name="Takami H."/>
            <person name="Nakasone K."/>
            <person name="Takaki Y."/>
            <person name="Maeno G."/>
            <person name="Sasaki R."/>
            <person name="Masui N."/>
            <person name="Fuji F."/>
            <person name="Hirama C."/>
            <person name="Nakamura Y."/>
            <person name="Ogasawara N."/>
            <person name="Kuhara S."/>
            <person name="Horikoshi K."/>
        </authorList>
    </citation>
    <scope>NUCLEOTIDE SEQUENCE [LARGE SCALE GENOMIC DNA]</scope>
    <source>
        <strain evidence="2">ATCC BAA-125 / DSM 18197 / FERM 7344 / JCM 9153 / C-125</strain>
    </source>
</reference>
<accession>Q9K7Q0</accession>
<dbReference type="KEGG" id="bha:BH3311"/>
<dbReference type="HOGENOM" id="CLU_3164677_0_0_9"/>
<organism evidence="1 2">
    <name type="scientific">Halalkalibacterium halodurans (strain ATCC BAA-125 / DSM 18197 / FERM 7344 / JCM 9153 / C-125)</name>
    <name type="common">Bacillus halodurans</name>
    <dbReference type="NCBI Taxonomy" id="272558"/>
    <lineage>
        <taxon>Bacteria</taxon>
        <taxon>Bacillati</taxon>
        <taxon>Bacillota</taxon>
        <taxon>Bacilli</taxon>
        <taxon>Bacillales</taxon>
        <taxon>Bacillaceae</taxon>
        <taxon>Halalkalibacterium (ex Joshi et al. 2022)</taxon>
    </lineage>
</organism>
<name>Q9K7Q0_HALH5</name>
<dbReference type="PIR" id="G84063">
    <property type="entry name" value="G84063"/>
</dbReference>
<keyword evidence="2" id="KW-1185">Reference proteome</keyword>
<sequence>MMRQELTKSLVDECQSKLDRELTNKELELIQWISERQLELQFSQKSS</sequence>
<dbReference type="AlphaFoldDB" id="Q9K7Q0"/>
<proteinExistence type="predicted"/>
<evidence type="ECO:0000313" key="2">
    <source>
        <dbReference type="Proteomes" id="UP000001258"/>
    </source>
</evidence>